<keyword evidence="5 6" id="KW-0539">Nucleus</keyword>
<evidence type="ECO:0000256" key="2">
    <source>
        <dbReference type="ARBA" id="ARBA00007206"/>
    </source>
</evidence>
<proteinExistence type="inferred from homology"/>
<sequence length="527" mass="60808">MSLKYERLCSLLISEHFGSTVQKIHSELQWGPRTLSLLISATGLPAGIVKKGLCVMIQYGFVTFSPGKVPSVAEYSLQHDQVILILRYPRYLTLIKDTYGEPSRLLLCEVMKHGCLTASKAIQLVWNQIKEGQNKGTSLEDLRSAFHDLIINQYLMCCPTVSETCTDKVPVLTVEETDLYNPPELPLKELKRFVEDESATDPGDGKVYWRPNFDRFHQDLRDKVMINAVKRRFDDHAGTLMEVLLNLMYLRTAPWVTRSNPVPVQEIKESVERKLKNTYLAQYLDQYIKVIEEDSSNFIRKHGDGNFSSVHVNIVTAVQYLTVASIENLVEYRFGSKAARIFRLVCMKKYIDQEQLQKLAMIPDKEAKQLTYKLIHENFLHLKEVRKTGGAGPAKNFYLFHIDFHQVVHMVLEICYKAVYNTLTRAAHERNENIRLIEKQEKLNSIAECMREQGTDDQQIKELVDEWMSPPEKAQLESIETMIENLRLAELHVDDTIFLMQLYNYYETACVKEAREAKASEKAKSRN</sequence>
<evidence type="ECO:0000256" key="4">
    <source>
        <dbReference type="ARBA" id="ARBA00023163"/>
    </source>
</evidence>
<dbReference type="Pfam" id="PF05645">
    <property type="entry name" value="RNA_pol_Rpc82"/>
    <property type="match status" value="1"/>
</dbReference>
<evidence type="ECO:0000259" key="9">
    <source>
        <dbReference type="Pfam" id="PF22536"/>
    </source>
</evidence>
<dbReference type="EMBL" id="JBFDAA010000002">
    <property type="protein sequence ID" value="KAL1139356.1"/>
    <property type="molecule type" value="Genomic_DNA"/>
</dbReference>
<comment type="function">
    <text evidence="6">DNA-dependent RNA polymerase catalyzes the transcription of DNA into RNA using the four ribonucleoside triphosphates as substrates. Specific core component of RNA polymerase III which synthesizes small RNAs, such as 5S rRNA and tRNAs.</text>
</comment>
<evidence type="ECO:0000256" key="3">
    <source>
        <dbReference type="ARBA" id="ARBA00022478"/>
    </source>
</evidence>
<dbReference type="InterPro" id="IPR013197">
    <property type="entry name" value="RNA_pol_III_RPC82-rel_HTH"/>
</dbReference>
<dbReference type="Proteomes" id="UP001558652">
    <property type="component" value="Unassembled WGS sequence"/>
</dbReference>
<dbReference type="Gene3D" id="1.10.10.10">
    <property type="entry name" value="Winged helix-like DNA-binding domain superfamily/Winged helix DNA-binding domain"/>
    <property type="match status" value="4"/>
</dbReference>
<dbReference type="InterPro" id="IPR055207">
    <property type="entry name" value="POLR3C_WHD"/>
</dbReference>
<dbReference type="Gene3D" id="6.10.140.1450">
    <property type="match status" value="1"/>
</dbReference>
<dbReference type="GO" id="GO:0005666">
    <property type="term" value="C:RNA polymerase III complex"/>
    <property type="evidence" value="ECO:0007669"/>
    <property type="project" value="UniProtKB-UniRule"/>
</dbReference>
<dbReference type="PANTHER" id="PTHR12949:SF0">
    <property type="entry name" value="DNA-DIRECTED RNA POLYMERASE III SUBUNIT RPC3"/>
    <property type="match status" value="1"/>
</dbReference>
<reference evidence="10 11" key="1">
    <citation type="submission" date="2024-07" db="EMBL/GenBank/DDBJ databases">
        <title>Chromosome-level genome assembly of the water stick insect Ranatra chinensis (Heteroptera: Nepidae).</title>
        <authorList>
            <person name="Liu X."/>
        </authorList>
    </citation>
    <scope>NUCLEOTIDE SEQUENCE [LARGE SCALE GENOMIC DNA]</scope>
    <source>
        <strain evidence="10">Cailab_2021Rc</strain>
        <tissue evidence="10">Muscle</tissue>
    </source>
</reference>
<dbReference type="InterPro" id="IPR039748">
    <property type="entry name" value="RPC3"/>
</dbReference>
<keyword evidence="3 6" id="KW-0240">DNA-directed RNA polymerase</keyword>
<dbReference type="GO" id="GO:0003697">
    <property type="term" value="F:single-stranded DNA binding"/>
    <property type="evidence" value="ECO:0007669"/>
    <property type="project" value="UniProtKB-UniRule"/>
</dbReference>
<comment type="subunit">
    <text evidence="6">Component of the RNA polymerase III (Pol III) complex consisting of 17 subunits.</text>
</comment>
<dbReference type="AlphaFoldDB" id="A0ABD0YUC6"/>
<protein>
    <recommendedName>
        <fullName evidence="6">DNA-directed RNA polymerase III subunit RPC3</fullName>
        <shortName evidence="6">RNA polymerase III subunit C3</shortName>
    </recommendedName>
</protein>
<accession>A0ABD0YUC6</accession>
<dbReference type="InterPro" id="IPR036388">
    <property type="entry name" value="WH-like_DNA-bd_sf"/>
</dbReference>
<evidence type="ECO:0000256" key="6">
    <source>
        <dbReference type="RuleBase" id="RU367076"/>
    </source>
</evidence>
<comment type="caution">
    <text evidence="10">The sequence shown here is derived from an EMBL/GenBank/DDBJ whole genome shotgun (WGS) entry which is preliminary data.</text>
</comment>
<evidence type="ECO:0000313" key="10">
    <source>
        <dbReference type="EMBL" id="KAL1139356.1"/>
    </source>
</evidence>
<dbReference type="InterPro" id="IPR008806">
    <property type="entry name" value="RNA_pol_III_Rpc82_C"/>
</dbReference>
<comment type="similarity">
    <text evidence="2 6">Belongs to the eukaryotic RPC3/POLR3C RNA polymerase subunit family.</text>
</comment>
<keyword evidence="11" id="KW-1185">Reference proteome</keyword>
<evidence type="ECO:0000256" key="5">
    <source>
        <dbReference type="ARBA" id="ARBA00023242"/>
    </source>
</evidence>
<comment type="subcellular location">
    <subcellularLocation>
        <location evidence="1 6">Nucleus</location>
    </subcellularLocation>
</comment>
<keyword evidence="4 6" id="KW-0804">Transcription</keyword>
<feature type="domain" description="DNA-directed RNA polymerase III subunit RPC3 winged-helix" evidence="9">
    <location>
        <begin position="326"/>
        <end position="402"/>
    </location>
</feature>
<name>A0ABD0YUC6_9HEMI</name>
<dbReference type="Pfam" id="PF08221">
    <property type="entry name" value="HTH_9"/>
    <property type="match status" value="1"/>
</dbReference>
<feature type="domain" description="RNA polymerase III Rpc82 C -terminal" evidence="7">
    <location>
        <begin position="175"/>
        <end position="320"/>
    </location>
</feature>
<dbReference type="PANTHER" id="PTHR12949">
    <property type="entry name" value="RNA POLYMERASE III DNA DIRECTED -RELATED"/>
    <property type="match status" value="1"/>
</dbReference>
<dbReference type="Pfam" id="PF22536">
    <property type="entry name" value="WHD_POLR3C"/>
    <property type="match status" value="1"/>
</dbReference>
<dbReference type="Pfam" id="PF20912">
    <property type="entry name" value="RPC3_helical"/>
    <property type="match status" value="1"/>
</dbReference>
<dbReference type="FunFam" id="1.10.10.10:FF:000199">
    <property type="entry name" value="DNA-directed RNA polymerase III subunit RPC3"/>
    <property type="match status" value="1"/>
</dbReference>
<evidence type="ECO:0000259" key="7">
    <source>
        <dbReference type="Pfam" id="PF05645"/>
    </source>
</evidence>
<evidence type="ECO:0000256" key="1">
    <source>
        <dbReference type="ARBA" id="ARBA00004123"/>
    </source>
</evidence>
<feature type="domain" description="RNA polymerase III subunit RPC82-related helix-turn-helix" evidence="8">
    <location>
        <begin position="8"/>
        <end position="65"/>
    </location>
</feature>
<gene>
    <name evidence="10" type="ORF">AAG570_006340</name>
</gene>
<organism evidence="10 11">
    <name type="scientific">Ranatra chinensis</name>
    <dbReference type="NCBI Taxonomy" id="642074"/>
    <lineage>
        <taxon>Eukaryota</taxon>
        <taxon>Metazoa</taxon>
        <taxon>Ecdysozoa</taxon>
        <taxon>Arthropoda</taxon>
        <taxon>Hexapoda</taxon>
        <taxon>Insecta</taxon>
        <taxon>Pterygota</taxon>
        <taxon>Neoptera</taxon>
        <taxon>Paraneoptera</taxon>
        <taxon>Hemiptera</taxon>
        <taxon>Heteroptera</taxon>
        <taxon>Panheteroptera</taxon>
        <taxon>Nepomorpha</taxon>
        <taxon>Nepidae</taxon>
        <taxon>Ranatrinae</taxon>
        <taxon>Ranatra</taxon>
    </lineage>
</organism>
<evidence type="ECO:0000313" key="11">
    <source>
        <dbReference type="Proteomes" id="UP001558652"/>
    </source>
</evidence>
<evidence type="ECO:0000259" key="8">
    <source>
        <dbReference type="Pfam" id="PF08221"/>
    </source>
</evidence>